<dbReference type="EMBL" id="CP132302">
    <property type="protein sequence ID" value="WLR97288.1"/>
    <property type="molecule type" value="Genomic_DNA"/>
</dbReference>
<feature type="signal peptide" evidence="1">
    <location>
        <begin position="1"/>
        <end position="22"/>
    </location>
</feature>
<dbReference type="Proteomes" id="UP001234585">
    <property type="component" value="Chromosome"/>
</dbReference>
<gene>
    <name evidence="2" type="ORF">Q9313_16635</name>
</gene>
<name>A0AA50CLI0_9HYPH</name>
<feature type="chain" id="PRO_5041461887" evidence="1">
    <location>
        <begin position="23"/>
        <end position="204"/>
    </location>
</feature>
<protein>
    <submittedName>
        <fullName evidence="2">Uncharacterized protein</fullName>
    </submittedName>
</protein>
<evidence type="ECO:0000313" key="3">
    <source>
        <dbReference type="Proteomes" id="UP001234585"/>
    </source>
</evidence>
<proteinExistence type="predicted"/>
<evidence type="ECO:0000256" key="1">
    <source>
        <dbReference type="SAM" id="SignalP"/>
    </source>
</evidence>
<sequence length="204" mass="22195">MRLTPLLLSAAFVFGHAAGASANESIYTDRNLDACKTIAQEDEGPSVTLQCAGYKDLSVYFKEGDLRQSQAYGPIGKLYLDQAFETFGPFNHTGAKIEWRLGADGTPIAAIARWFVADPEQTDSTDTRYGQILVVSTIATAKNPTSCVVGYVDALENKDANALARDIADEKAADFICGTSQPQWRGKQGKFSEQPMRYLPDAVQ</sequence>
<reference evidence="2 3" key="1">
    <citation type="submission" date="2023-08" db="EMBL/GenBank/DDBJ databases">
        <title>Pathogen: clinical or host-associated sample.</title>
        <authorList>
            <person name="Hergert J."/>
            <person name="Casey R."/>
            <person name="Wagner J."/>
            <person name="Young E.L."/>
            <person name="Oakeson K.F."/>
        </authorList>
    </citation>
    <scope>NUCLEOTIDE SEQUENCE [LARGE SCALE GENOMIC DNA]</scope>
    <source>
        <strain evidence="2 3">1760953</strain>
    </source>
</reference>
<evidence type="ECO:0000313" key="2">
    <source>
        <dbReference type="EMBL" id="WLR97288.1"/>
    </source>
</evidence>
<organism evidence="2 3">
    <name type="scientific">Shinella sumterensis</name>
    <dbReference type="NCBI Taxonomy" id="1967501"/>
    <lineage>
        <taxon>Bacteria</taxon>
        <taxon>Pseudomonadati</taxon>
        <taxon>Pseudomonadota</taxon>
        <taxon>Alphaproteobacteria</taxon>
        <taxon>Hyphomicrobiales</taxon>
        <taxon>Rhizobiaceae</taxon>
        <taxon>Shinella</taxon>
    </lineage>
</organism>
<dbReference type="AlphaFoldDB" id="A0AA50CLI0"/>
<keyword evidence="3" id="KW-1185">Reference proteome</keyword>
<dbReference type="RefSeq" id="WP_306037307.1">
    <property type="nucleotide sequence ID" value="NZ_CP132302.1"/>
</dbReference>
<accession>A0AA50CLI0</accession>
<keyword evidence="1" id="KW-0732">Signal</keyword>